<dbReference type="InterPro" id="IPR001509">
    <property type="entry name" value="Epimerase_deHydtase"/>
</dbReference>
<proteinExistence type="predicted"/>
<dbReference type="InterPro" id="IPR036291">
    <property type="entry name" value="NAD(P)-bd_dom_sf"/>
</dbReference>
<dbReference type="Pfam" id="PF01370">
    <property type="entry name" value="Epimerase"/>
    <property type="match status" value="1"/>
</dbReference>
<dbReference type="PANTHER" id="PTHR43245:SF13">
    <property type="entry name" value="UDP-D-APIOSE_UDP-D-XYLOSE SYNTHASE 2"/>
    <property type="match status" value="1"/>
</dbReference>
<dbReference type="Proteomes" id="UP000190696">
    <property type="component" value="Unassembled WGS sequence"/>
</dbReference>
<dbReference type="RefSeq" id="WP_033709311.1">
    <property type="nucleotide sequence ID" value="NZ_CP009746.1"/>
</dbReference>
<dbReference type="PANTHER" id="PTHR43245">
    <property type="entry name" value="BIFUNCTIONAL POLYMYXIN RESISTANCE PROTEIN ARNA"/>
    <property type="match status" value="1"/>
</dbReference>
<protein>
    <submittedName>
        <fullName evidence="1">CDP-4-dehydro-6-deoxy-D-gulose 4-reductase</fullName>
    </submittedName>
</protein>
<comment type="caution">
    <text evidence="1">The sequence shown here is derived from an EMBL/GenBank/DDBJ whole genome shotgun (WGS) entry which is preliminary data.</text>
</comment>
<evidence type="ECO:0000313" key="2">
    <source>
        <dbReference type="Proteomes" id="UP000190696"/>
    </source>
</evidence>
<dbReference type="Gene3D" id="3.40.50.720">
    <property type="entry name" value="NAD(P)-binding Rossmann-like Domain"/>
    <property type="match status" value="1"/>
</dbReference>
<sequence length="307" mass="34681">MKKILVTGGSGWIGKYVVNSLIQKGYEVHATYNTNKPSHLSCHWHKVNLLCDEEVKKLIYDIKPSHLIHLAWEAVPPACYVSINNYYWLTCSISLIQHFTSCGGKRVIVAGTGAEYEWFNGVLFEDSPLLSYKTPYSLCKNTLHSWLQSYAGQTSLSVCWGRIFHMYGPHEQGNRLVSNIITSLLKNEEALCTHGKQSRDFLHVGDVADALVTVLERNVTGTINIASGQSVQIKELASIIAKKIGKEHLIKLGAIPFSKDEPLFVGVNVERLKTEVNWKPTYDLNTGIEETILWWESFIQKHTDMHH</sequence>
<dbReference type="AlphaFoldDB" id="A0A0A0WPU0"/>
<accession>A0A0A0WPU0</accession>
<evidence type="ECO:0000313" key="1">
    <source>
        <dbReference type="EMBL" id="OOR04268.1"/>
    </source>
</evidence>
<dbReference type="KEGG" id="bww:bwei_1558"/>
<name>A0A0A0WPU0_BACMY</name>
<gene>
    <name evidence="1" type="ORF">BW900_22710</name>
</gene>
<organism evidence="1 2">
    <name type="scientific">Bacillus mycoides</name>
    <dbReference type="NCBI Taxonomy" id="1405"/>
    <lineage>
        <taxon>Bacteria</taxon>
        <taxon>Bacillati</taxon>
        <taxon>Bacillota</taxon>
        <taxon>Bacilli</taxon>
        <taxon>Bacillales</taxon>
        <taxon>Bacillaceae</taxon>
        <taxon>Bacillus</taxon>
        <taxon>Bacillus cereus group</taxon>
    </lineage>
</organism>
<reference evidence="1 2" key="1">
    <citation type="submission" date="2017-01" db="EMBL/GenBank/DDBJ databases">
        <title>Bacillus cereus isolates.</title>
        <authorList>
            <person name="Beno S.M."/>
        </authorList>
    </citation>
    <scope>NUCLEOTIDE SEQUENCE [LARGE SCALE GENOMIC DNA]</scope>
    <source>
        <strain evidence="1 2">FSL W7-1108</strain>
    </source>
</reference>
<dbReference type="SUPFAM" id="SSF51735">
    <property type="entry name" value="NAD(P)-binding Rossmann-fold domains"/>
    <property type="match status" value="1"/>
</dbReference>
<dbReference type="EMBL" id="MUAI01000026">
    <property type="protein sequence ID" value="OOR04268.1"/>
    <property type="molecule type" value="Genomic_DNA"/>
</dbReference>
<dbReference type="InterPro" id="IPR050177">
    <property type="entry name" value="Lipid_A_modif_metabolic_enz"/>
</dbReference>